<evidence type="ECO:0000313" key="10">
    <source>
        <dbReference type="Proteomes" id="UP001319180"/>
    </source>
</evidence>
<keyword evidence="10" id="KW-1185">Reference proteome</keyword>
<name>A0AAP2D9A7_9BACT</name>
<sequence length="361" mass="41914">MDIPSVSLTHREFIGIDRNYAKAAKAVSLRYITDTSRGISRLRKGKGFAYILDRKPIRDKEEILRIRRLAIPPAWTDVWICVDPMGHIQATGFDLRKRKQYRYHPLWSALRNETKFHRLYEFGKALPALRLQLEKDLSRRELCEEKVLAAVIALMERTYIRIGNEGYEKLYGSYGLTTLKDKHVSIEGNNLQFSFKGKKGIFHNVSLRNKRLARIVKECREIPGKELFQYYGRDGLRHPIDSGMVNAYIQRVTDFEFTAKDFRTWAGSLHFLRELKTAGEVATAAEVKRNILSALDAVSKRLGNTRTVCRKYYVHPSLVRLYEENNLQRYFQELDAIEVNDGQADLTAEEKVLMKILKAMH</sequence>
<dbReference type="InterPro" id="IPR011010">
    <property type="entry name" value="DNA_brk_join_enz"/>
</dbReference>
<keyword evidence="6" id="KW-0413">Isomerase</keyword>
<evidence type="ECO:0000256" key="6">
    <source>
        <dbReference type="ARBA" id="ARBA00023235"/>
    </source>
</evidence>
<evidence type="ECO:0000259" key="8">
    <source>
        <dbReference type="Pfam" id="PF21338"/>
    </source>
</evidence>
<dbReference type="GO" id="GO:0003917">
    <property type="term" value="F:DNA topoisomerase type I (single strand cut, ATP-independent) activity"/>
    <property type="evidence" value="ECO:0007669"/>
    <property type="project" value="UniProtKB-EC"/>
</dbReference>
<accession>A0AAP2D9A7</accession>
<dbReference type="InterPro" id="IPR049331">
    <property type="entry name" value="Top1B_N_bact"/>
</dbReference>
<dbReference type="PRINTS" id="PR00416">
    <property type="entry name" value="EUTPISMRASEI"/>
</dbReference>
<dbReference type="GO" id="GO:0003677">
    <property type="term" value="F:DNA binding"/>
    <property type="evidence" value="ECO:0007669"/>
    <property type="project" value="UniProtKB-KW"/>
</dbReference>
<dbReference type="Pfam" id="PF01028">
    <property type="entry name" value="Topoisom_I"/>
    <property type="match status" value="1"/>
</dbReference>
<dbReference type="Proteomes" id="UP001319180">
    <property type="component" value="Unassembled WGS sequence"/>
</dbReference>
<dbReference type="Gene3D" id="1.10.132.120">
    <property type="match status" value="1"/>
</dbReference>
<comment type="caution">
    <text evidence="9">The sequence shown here is derived from an EMBL/GenBank/DDBJ whole genome shotgun (WGS) entry which is preliminary data.</text>
</comment>
<dbReference type="InterPro" id="IPR001631">
    <property type="entry name" value="TopoI"/>
</dbReference>
<evidence type="ECO:0000256" key="5">
    <source>
        <dbReference type="ARBA" id="ARBA00023125"/>
    </source>
</evidence>
<dbReference type="InterPro" id="IPR035447">
    <property type="entry name" value="DNA_topo_I_N_sf"/>
</dbReference>
<dbReference type="EMBL" id="JAHESC010000010">
    <property type="protein sequence ID" value="MBT1686695.1"/>
    <property type="molecule type" value="Genomic_DNA"/>
</dbReference>
<dbReference type="EC" id="5.6.2.1" evidence="3"/>
<organism evidence="9 10">
    <name type="scientific">Dawidia soli</name>
    <dbReference type="NCBI Taxonomy" id="2782352"/>
    <lineage>
        <taxon>Bacteria</taxon>
        <taxon>Pseudomonadati</taxon>
        <taxon>Bacteroidota</taxon>
        <taxon>Cytophagia</taxon>
        <taxon>Cytophagales</taxon>
        <taxon>Chryseotaleaceae</taxon>
        <taxon>Dawidia</taxon>
    </lineage>
</organism>
<gene>
    <name evidence="9" type="ORF">KK078_09015</name>
</gene>
<comment type="similarity">
    <text evidence="2">Belongs to the type IB topoisomerase family.</text>
</comment>
<keyword evidence="5" id="KW-0238">DNA-binding</keyword>
<comment type="catalytic activity">
    <reaction evidence="1">
        <text>ATP-independent breakage of single-stranded DNA, followed by passage and rejoining.</text>
        <dbReference type="EC" id="5.6.2.1"/>
    </reaction>
</comment>
<dbReference type="RefSeq" id="WP_254089932.1">
    <property type="nucleotide sequence ID" value="NZ_JAHESC010000010.1"/>
</dbReference>
<feature type="domain" description="DNA topoisomerase IB N-terminal" evidence="8">
    <location>
        <begin position="47"/>
        <end position="94"/>
    </location>
</feature>
<protein>
    <recommendedName>
        <fullName evidence="3">DNA topoisomerase</fullName>
        <ecNumber evidence="3">5.6.2.1</ecNumber>
    </recommendedName>
</protein>
<dbReference type="SUPFAM" id="SSF56349">
    <property type="entry name" value="DNA breaking-rejoining enzymes"/>
    <property type="match status" value="1"/>
</dbReference>
<dbReference type="Gene3D" id="3.30.66.10">
    <property type="entry name" value="DNA topoisomerase I domain"/>
    <property type="match status" value="1"/>
</dbReference>
<keyword evidence="4" id="KW-0799">Topoisomerase</keyword>
<dbReference type="Gene3D" id="3.90.15.10">
    <property type="entry name" value="Topoisomerase I, Chain A, domain 3"/>
    <property type="match status" value="1"/>
</dbReference>
<evidence type="ECO:0000256" key="3">
    <source>
        <dbReference type="ARBA" id="ARBA00012891"/>
    </source>
</evidence>
<dbReference type="GO" id="GO:0006265">
    <property type="term" value="P:DNA topological change"/>
    <property type="evidence" value="ECO:0007669"/>
    <property type="project" value="InterPro"/>
</dbReference>
<dbReference type="SUPFAM" id="SSF55869">
    <property type="entry name" value="DNA topoisomerase I domain"/>
    <property type="match status" value="1"/>
</dbReference>
<evidence type="ECO:0000313" key="9">
    <source>
        <dbReference type="EMBL" id="MBT1686695.1"/>
    </source>
</evidence>
<dbReference type="Pfam" id="PF21338">
    <property type="entry name" value="Top1B_N_bact"/>
    <property type="match status" value="1"/>
</dbReference>
<reference evidence="9 10" key="1">
    <citation type="submission" date="2021-05" db="EMBL/GenBank/DDBJ databases">
        <title>A Polyphasic approach of four new species of the genus Ohtaekwangia: Ohtaekwangia histidinii sp. nov., Ohtaekwangia cretensis sp. nov., Ohtaekwangia indiensis sp. nov., Ohtaekwangia reichenbachii sp. nov. from diverse environment.</title>
        <authorList>
            <person name="Octaviana S."/>
        </authorList>
    </citation>
    <scope>NUCLEOTIDE SEQUENCE [LARGE SCALE GENOMIC DNA]</scope>
    <source>
        <strain evidence="9 10">PWU37</strain>
    </source>
</reference>
<evidence type="ECO:0000259" key="7">
    <source>
        <dbReference type="Pfam" id="PF01028"/>
    </source>
</evidence>
<evidence type="ECO:0000256" key="4">
    <source>
        <dbReference type="ARBA" id="ARBA00023029"/>
    </source>
</evidence>
<dbReference type="AlphaFoldDB" id="A0AAP2D9A7"/>
<feature type="domain" description="DNA topoisomerase I catalytic core eukaryotic-type" evidence="7">
    <location>
        <begin position="111"/>
        <end position="324"/>
    </location>
</feature>
<evidence type="ECO:0000256" key="1">
    <source>
        <dbReference type="ARBA" id="ARBA00000213"/>
    </source>
</evidence>
<dbReference type="PROSITE" id="PS52038">
    <property type="entry name" value="TOPO_IB_2"/>
    <property type="match status" value="1"/>
</dbReference>
<dbReference type="InterPro" id="IPR014711">
    <property type="entry name" value="TopoI_cat_a-hlx-sub_euk"/>
</dbReference>
<dbReference type="InterPro" id="IPR013500">
    <property type="entry name" value="TopoI_cat_euk"/>
</dbReference>
<proteinExistence type="inferred from homology"/>
<evidence type="ECO:0000256" key="2">
    <source>
        <dbReference type="ARBA" id="ARBA00006645"/>
    </source>
</evidence>